<dbReference type="Gene3D" id="3.40.50.300">
    <property type="entry name" value="P-loop containing nucleotide triphosphate hydrolases"/>
    <property type="match status" value="1"/>
</dbReference>
<dbReference type="InterPro" id="IPR027417">
    <property type="entry name" value="P-loop_NTPase"/>
</dbReference>
<gene>
    <name evidence="2" type="ORF">NHG85_12775</name>
</gene>
<keyword evidence="2" id="KW-0547">Nucleotide-binding</keyword>
<proteinExistence type="predicted"/>
<feature type="compositionally biased region" description="Basic and acidic residues" evidence="1">
    <location>
        <begin position="357"/>
        <end position="366"/>
    </location>
</feature>
<dbReference type="GO" id="GO:0004386">
    <property type="term" value="F:helicase activity"/>
    <property type="evidence" value="ECO:0007669"/>
    <property type="project" value="UniProtKB-KW"/>
</dbReference>
<comment type="caution">
    <text evidence="2">The sequence shown here is derived from an EMBL/GenBank/DDBJ whole genome shotgun (WGS) entry which is preliminary data.</text>
</comment>
<dbReference type="SUPFAM" id="SSF52540">
    <property type="entry name" value="P-loop containing nucleoside triphosphate hydrolases"/>
    <property type="match status" value="1"/>
</dbReference>
<keyword evidence="2" id="KW-0067">ATP-binding</keyword>
<keyword evidence="2" id="KW-0347">Helicase</keyword>
<name>A0A9X2FRR0_9RHOB</name>
<keyword evidence="3" id="KW-1185">Reference proteome</keyword>
<feature type="region of interest" description="Disordered" evidence="1">
    <location>
        <begin position="340"/>
        <end position="366"/>
    </location>
</feature>
<evidence type="ECO:0000256" key="1">
    <source>
        <dbReference type="SAM" id="MobiDB-lite"/>
    </source>
</evidence>
<dbReference type="EMBL" id="JAMYXC010000197">
    <property type="protein sequence ID" value="MCP1169385.1"/>
    <property type="molecule type" value="Genomic_DNA"/>
</dbReference>
<evidence type="ECO:0000313" key="2">
    <source>
        <dbReference type="EMBL" id="MCP1169385.1"/>
    </source>
</evidence>
<sequence>MQNIHPIPAAPLDFDDLYRDARVHTPNLNWNYAAKGWLRRGETSVLFGPSNSGKSALVCHLGNCIVTHQPFFGARVRQGIVLHVGAEAPESVLDRMHAFDLRGATGALPYVVRMKPVDLSMRNQVDNFVAELEQLRRDRSQPIVLIVFDTLARSIGTTDENCAGAMTGIADSAGHIARQIDAHVMLVHHTGKDAERGGRGSSALRGAVDTEISLCPHKGAIVRVTHEKQRSMQKGEAHYFETKAFILGQDEDGDDRTTVMAVESSKPSEKDSADNRNAASKYDTAVLTALHIRRLMGARGAVPFNARYILESVPPEIFGSMTDENRMATIRRVLFRLSEQESPAVQKAGKDWQLTSKDGHDEPRRS</sequence>
<protein>
    <submittedName>
        <fullName evidence="2">Helicase RepA family protein</fullName>
    </submittedName>
</protein>
<keyword evidence="2" id="KW-0378">Hydrolase</keyword>
<dbReference type="RefSeq" id="WP_253332946.1">
    <property type="nucleotide sequence ID" value="NZ_JAMYXC010000197.1"/>
</dbReference>
<reference evidence="2" key="1">
    <citation type="submission" date="2022-06" db="EMBL/GenBank/DDBJ databases">
        <title>Limimaricola sediminis sp. nov., isolated from an intertidal sediment.</title>
        <authorList>
            <person name="Shao X."/>
        </authorList>
    </citation>
    <scope>NUCLEOTIDE SEQUENCE</scope>
    <source>
        <strain evidence="2">ASW11-118</strain>
    </source>
</reference>
<dbReference type="Pfam" id="PF13481">
    <property type="entry name" value="AAA_25"/>
    <property type="match status" value="1"/>
</dbReference>
<evidence type="ECO:0000313" key="3">
    <source>
        <dbReference type="Proteomes" id="UP001139477"/>
    </source>
</evidence>
<dbReference type="Proteomes" id="UP001139477">
    <property type="component" value="Unassembled WGS sequence"/>
</dbReference>
<dbReference type="AlphaFoldDB" id="A0A9X2FRR0"/>
<organism evidence="2 3">
    <name type="scientific">Limimaricola litoreus</name>
    <dbReference type="NCBI Taxonomy" id="2955316"/>
    <lineage>
        <taxon>Bacteria</taxon>
        <taxon>Pseudomonadati</taxon>
        <taxon>Pseudomonadota</taxon>
        <taxon>Alphaproteobacteria</taxon>
        <taxon>Rhodobacterales</taxon>
        <taxon>Paracoccaceae</taxon>
        <taxon>Limimaricola</taxon>
    </lineage>
</organism>
<accession>A0A9X2FRR0</accession>